<dbReference type="GO" id="GO:0016747">
    <property type="term" value="F:acyltransferase activity, transferring groups other than amino-acyl groups"/>
    <property type="evidence" value="ECO:0007669"/>
    <property type="project" value="InterPro"/>
</dbReference>
<proteinExistence type="predicted"/>
<organism evidence="2 3">
    <name type="scientific">Butyricicoccus pullicaecorum</name>
    <dbReference type="NCBI Taxonomy" id="501571"/>
    <lineage>
        <taxon>Bacteria</taxon>
        <taxon>Bacillati</taxon>
        <taxon>Bacillota</taxon>
        <taxon>Clostridia</taxon>
        <taxon>Eubacteriales</taxon>
        <taxon>Butyricicoccaceae</taxon>
        <taxon>Butyricicoccus</taxon>
    </lineage>
</organism>
<dbReference type="Proteomes" id="UP000195897">
    <property type="component" value="Unassembled WGS sequence"/>
</dbReference>
<dbReference type="InterPro" id="IPR029033">
    <property type="entry name" value="His_PPase_superfam"/>
</dbReference>
<protein>
    <recommendedName>
        <fullName evidence="1">N-acetyltransferase domain-containing protein</fullName>
    </recommendedName>
</protein>
<dbReference type="SUPFAM" id="SSF55729">
    <property type="entry name" value="Acyl-CoA N-acyltransferases (Nat)"/>
    <property type="match status" value="1"/>
</dbReference>
<dbReference type="PANTHER" id="PTHR48100:SF1">
    <property type="entry name" value="HISTIDINE PHOSPHATASE FAMILY PROTEIN-RELATED"/>
    <property type="match status" value="1"/>
</dbReference>
<dbReference type="PANTHER" id="PTHR48100">
    <property type="entry name" value="BROAD-SPECIFICITY PHOSPHATASE YOR283W-RELATED"/>
    <property type="match status" value="1"/>
</dbReference>
<dbReference type="PROSITE" id="PS51186">
    <property type="entry name" value="GNAT"/>
    <property type="match status" value="1"/>
</dbReference>
<accession>A0A1Y4LG86</accession>
<dbReference type="AlphaFoldDB" id="A0A1Y4LG86"/>
<comment type="caution">
    <text evidence="2">The sequence shown here is derived from an EMBL/GenBank/DDBJ whole genome shotgun (WGS) entry which is preliminary data.</text>
</comment>
<dbReference type="CDD" id="cd07067">
    <property type="entry name" value="HP_PGM_like"/>
    <property type="match status" value="1"/>
</dbReference>
<evidence type="ECO:0000313" key="2">
    <source>
        <dbReference type="EMBL" id="OUP54529.1"/>
    </source>
</evidence>
<name>A0A1Y4LG86_9FIRM</name>
<gene>
    <name evidence="2" type="ORF">B5F17_01105</name>
</gene>
<dbReference type="RefSeq" id="WP_087369962.1">
    <property type="nucleotide sequence ID" value="NZ_NFKK01000001.1"/>
</dbReference>
<dbReference type="SUPFAM" id="SSF53254">
    <property type="entry name" value="Phosphoglycerate mutase-like"/>
    <property type="match status" value="1"/>
</dbReference>
<dbReference type="GO" id="GO:0016791">
    <property type="term" value="F:phosphatase activity"/>
    <property type="evidence" value="ECO:0007669"/>
    <property type="project" value="TreeGrafter"/>
</dbReference>
<sequence>MTTVYLIRHAEAEGNVYRRCHGQYDSLLTERAYQQLPYLADRFEDVPLDAIYASDLYRARHTAKAIADRKGMKVHVRPVLREIAMGEWEDKTWAILPREAPEQYAKWQTRPWECEVPGGERVLDTGDRVLGGLRQLAREWDGKSIAVVSHGSAIRGILCRVLGYEPEQIGQVGWGDNTCVAKFEFDGDTIRPIYWNDASHLPEDLSTFAKIGWTNSRGVPMSVQAWFRPYNPESAEDRALLIGFAREFYRNAYGSTDMLDEDAWMADTDAMAAKHDRAVTIGMVEDQPVALVRMNVCDESEPEIGKVGSFVISEDYRGTGLSGQILGQAISVYRALGKDYLCAYVAKNNARAHGFYDKYGFHNQGEVMKPEGLHDKMVKKIKVESVAEESEDFIWEG</sequence>
<dbReference type="InterPro" id="IPR016181">
    <property type="entry name" value="Acyl_CoA_acyltransferase"/>
</dbReference>
<dbReference type="Gene3D" id="3.40.630.30">
    <property type="match status" value="1"/>
</dbReference>
<dbReference type="EMBL" id="NFKK01000001">
    <property type="protein sequence ID" value="OUP54529.1"/>
    <property type="molecule type" value="Genomic_DNA"/>
</dbReference>
<dbReference type="GO" id="GO:0005737">
    <property type="term" value="C:cytoplasm"/>
    <property type="evidence" value="ECO:0007669"/>
    <property type="project" value="TreeGrafter"/>
</dbReference>
<dbReference type="Gene3D" id="3.40.50.1240">
    <property type="entry name" value="Phosphoglycerate mutase-like"/>
    <property type="match status" value="1"/>
</dbReference>
<dbReference type="SMART" id="SM00855">
    <property type="entry name" value="PGAM"/>
    <property type="match status" value="1"/>
</dbReference>
<dbReference type="Pfam" id="PF00583">
    <property type="entry name" value="Acetyltransf_1"/>
    <property type="match status" value="1"/>
</dbReference>
<feature type="domain" description="N-acetyltransferase" evidence="1">
    <location>
        <begin position="225"/>
        <end position="382"/>
    </location>
</feature>
<dbReference type="InterPro" id="IPR013078">
    <property type="entry name" value="His_Pase_superF_clade-1"/>
</dbReference>
<dbReference type="InterPro" id="IPR050275">
    <property type="entry name" value="PGM_Phosphatase"/>
</dbReference>
<dbReference type="InterPro" id="IPR000182">
    <property type="entry name" value="GNAT_dom"/>
</dbReference>
<reference evidence="3" key="1">
    <citation type="submission" date="2017-04" db="EMBL/GenBank/DDBJ databases">
        <title>Function of individual gut microbiota members based on whole genome sequencing of pure cultures obtained from chicken caecum.</title>
        <authorList>
            <person name="Medvecky M."/>
            <person name="Cejkova D."/>
            <person name="Polansky O."/>
            <person name="Karasova D."/>
            <person name="Kubasova T."/>
            <person name="Cizek A."/>
            <person name="Rychlik I."/>
        </authorList>
    </citation>
    <scope>NUCLEOTIDE SEQUENCE [LARGE SCALE GENOMIC DNA]</scope>
    <source>
        <strain evidence="3">An180</strain>
    </source>
</reference>
<dbReference type="Pfam" id="PF00300">
    <property type="entry name" value="His_Phos_1"/>
    <property type="match status" value="1"/>
</dbReference>
<evidence type="ECO:0000259" key="1">
    <source>
        <dbReference type="PROSITE" id="PS51186"/>
    </source>
</evidence>
<evidence type="ECO:0000313" key="3">
    <source>
        <dbReference type="Proteomes" id="UP000195897"/>
    </source>
</evidence>